<dbReference type="InterPro" id="IPR005123">
    <property type="entry name" value="Oxoglu/Fe-dep_dioxygenase_dom"/>
</dbReference>
<dbReference type="RefSeq" id="WP_283442136.1">
    <property type="nucleotide sequence ID" value="NZ_FXUL01000006.1"/>
</dbReference>
<dbReference type="InterPro" id="IPR032854">
    <property type="entry name" value="ALKBH3"/>
</dbReference>
<evidence type="ECO:0000313" key="3">
    <source>
        <dbReference type="Proteomes" id="UP001158049"/>
    </source>
</evidence>
<dbReference type="Proteomes" id="UP001158049">
    <property type="component" value="Unassembled WGS sequence"/>
</dbReference>
<dbReference type="Gene3D" id="2.60.120.590">
    <property type="entry name" value="Alpha-ketoglutarate-dependent dioxygenase AlkB-like"/>
    <property type="match status" value="1"/>
</dbReference>
<dbReference type="InterPro" id="IPR037151">
    <property type="entry name" value="AlkB-like_sf"/>
</dbReference>
<organism evidence="2 3">
    <name type="scientific">Noviherbaspirillum suwonense</name>
    <dbReference type="NCBI Taxonomy" id="1224511"/>
    <lineage>
        <taxon>Bacteria</taxon>
        <taxon>Pseudomonadati</taxon>
        <taxon>Pseudomonadota</taxon>
        <taxon>Betaproteobacteria</taxon>
        <taxon>Burkholderiales</taxon>
        <taxon>Oxalobacteraceae</taxon>
        <taxon>Noviherbaspirillum</taxon>
    </lineage>
</organism>
<comment type="caution">
    <text evidence="2">The sequence shown here is derived from an EMBL/GenBank/DDBJ whole genome shotgun (WGS) entry which is preliminary data.</text>
</comment>
<gene>
    <name evidence="2" type="ORF">SAMN06295970_10618</name>
</gene>
<dbReference type="Pfam" id="PF13532">
    <property type="entry name" value="2OG-FeII_Oxy_2"/>
    <property type="match status" value="1"/>
</dbReference>
<dbReference type="GO" id="GO:0051213">
    <property type="term" value="F:dioxygenase activity"/>
    <property type="evidence" value="ECO:0007669"/>
    <property type="project" value="UniProtKB-KW"/>
</dbReference>
<dbReference type="PANTHER" id="PTHR31212">
    <property type="entry name" value="ALPHA-KETOGLUTARATE-DEPENDENT DIOXYGENASE ALKB HOMOLOG 3"/>
    <property type="match status" value="1"/>
</dbReference>
<keyword evidence="3" id="KW-1185">Reference proteome</keyword>
<protein>
    <submittedName>
        <fullName evidence="2">DNA-N1-methyladenine dioxygenase</fullName>
    </submittedName>
</protein>
<evidence type="ECO:0000259" key="1">
    <source>
        <dbReference type="PROSITE" id="PS51471"/>
    </source>
</evidence>
<reference evidence="2 3" key="1">
    <citation type="submission" date="2017-05" db="EMBL/GenBank/DDBJ databases">
        <authorList>
            <person name="Varghese N."/>
            <person name="Submissions S."/>
        </authorList>
    </citation>
    <scope>NUCLEOTIDE SEQUENCE [LARGE SCALE GENOMIC DNA]</scope>
    <source>
        <strain evidence="2 3">DSM 26001</strain>
    </source>
</reference>
<dbReference type="SUPFAM" id="SSF51197">
    <property type="entry name" value="Clavaminate synthase-like"/>
    <property type="match status" value="1"/>
</dbReference>
<keyword evidence="2" id="KW-0560">Oxidoreductase</keyword>
<accession>A0ABY1Q5E3</accession>
<proteinExistence type="predicted"/>
<evidence type="ECO:0000313" key="2">
    <source>
        <dbReference type="EMBL" id="SMP59163.1"/>
    </source>
</evidence>
<name>A0ABY1Q5E3_9BURK</name>
<feature type="domain" description="Fe2OG dioxygenase" evidence="1">
    <location>
        <begin position="107"/>
        <end position="206"/>
    </location>
</feature>
<dbReference type="PANTHER" id="PTHR31212:SF4">
    <property type="entry name" value="ALPHA-KETOGLUTARATE-DEPENDENT DIOXYGENASE ALKB HOMOLOG 3"/>
    <property type="match status" value="1"/>
</dbReference>
<dbReference type="InterPro" id="IPR027450">
    <property type="entry name" value="AlkB-like"/>
</dbReference>
<sequence>MSVTPDLFEAPRQLEPLAVPDADLRFMHAFYPPDECAALFATLMAETPWRQERIEVWGKVHDQPRLTSWHGDAGTRYTYSGITLDTCPWTPTLTRLRQDVEAATGQRYNSVLLNLYRDRHDSVGWHSDNERELGGEPVIASLSFGATRSFRLRHRERLHAPVNISLTDGSLLLMAGAMQRHWQHAVPKESREKGPRINLTFRRIQPRPG</sequence>
<dbReference type="EMBL" id="FXUL01000006">
    <property type="protein sequence ID" value="SMP59163.1"/>
    <property type="molecule type" value="Genomic_DNA"/>
</dbReference>
<dbReference type="PROSITE" id="PS51471">
    <property type="entry name" value="FE2OG_OXY"/>
    <property type="match status" value="1"/>
</dbReference>
<keyword evidence="2" id="KW-0223">Dioxygenase</keyword>